<comment type="subcellular location">
    <subcellularLocation>
        <location evidence="1 6">Membrane</location>
        <topology evidence="1 6">Multi-pass membrane protein</topology>
    </subcellularLocation>
</comment>
<evidence type="ECO:0000256" key="2">
    <source>
        <dbReference type="ARBA" id="ARBA00008573"/>
    </source>
</evidence>
<keyword evidence="8" id="KW-1185">Reference proteome</keyword>
<evidence type="ECO:0000256" key="4">
    <source>
        <dbReference type="ARBA" id="ARBA00022989"/>
    </source>
</evidence>
<dbReference type="PANTHER" id="PTHR12300:SF161">
    <property type="entry name" value="RECEPTOR EXPRESSION-ENHANCING PROTEIN"/>
    <property type="match status" value="1"/>
</dbReference>
<evidence type="ECO:0000256" key="1">
    <source>
        <dbReference type="ARBA" id="ARBA00004141"/>
    </source>
</evidence>
<evidence type="ECO:0000313" key="7">
    <source>
        <dbReference type="EMBL" id="KAK2070770.1"/>
    </source>
</evidence>
<evidence type="ECO:0000256" key="5">
    <source>
        <dbReference type="ARBA" id="ARBA00023136"/>
    </source>
</evidence>
<feature type="transmembrane region" description="Helical" evidence="6">
    <location>
        <begin position="157"/>
        <end position="178"/>
    </location>
</feature>
<feature type="transmembrane region" description="Helical" evidence="6">
    <location>
        <begin position="184"/>
        <end position="204"/>
    </location>
</feature>
<dbReference type="InterPro" id="IPR004345">
    <property type="entry name" value="TB2_DP1_HVA22"/>
</dbReference>
<name>A0AAD9MDA3_9PEZI</name>
<comment type="caution">
    <text evidence="6">Lacks conserved residue(s) required for the propagation of feature annotation.</text>
</comment>
<dbReference type="PANTHER" id="PTHR12300">
    <property type="entry name" value="HVA22-LIKE PROTEINS"/>
    <property type="match status" value="1"/>
</dbReference>
<sequence>MFHSAHSALNKCTVHCHSAWTCFDPESHKRPPQSKLIAHIAAFLDSSINLPLPPFHLNDHIALQFIAMSSPQERVQHYIGQLDRELAKYPTLINLEKQTSVPKAYAFLGLVTLYFFFIVFNLGGQLLTNFAGFVIPGYYSLEALFTTTQNDDTQWLTYWVVFALFTVVESLVSVVYWFPFYYTFKFVFLLWLALPTFKGAVFVFRSFLQPTLGRYFQEGGSTASGLRAKAGAHTE</sequence>
<dbReference type="Pfam" id="PF03134">
    <property type="entry name" value="TB2_DP1_HVA22"/>
    <property type="match status" value="1"/>
</dbReference>
<keyword evidence="4 6" id="KW-1133">Transmembrane helix</keyword>
<keyword evidence="3 6" id="KW-0812">Transmembrane</keyword>
<organism evidence="7 8">
    <name type="scientific">Phyllachora maydis</name>
    <dbReference type="NCBI Taxonomy" id="1825666"/>
    <lineage>
        <taxon>Eukaryota</taxon>
        <taxon>Fungi</taxon>
        <taxon>Dikarya</taxon>
        <taxon>Ascomycota</taxon>
        <taxon>Pezizomycotina</taxon>
        <taxon>Sordariomycetes</taxon>
        <taxon>Sordariomycetidae</taxon>
        <taxon>Phyllachorales</taxon>
        <taxon>Phyllachoraceae</taxon>
        <taxon>Phyllachora</taxon>
    </lineage>
</organism>
<comment type="caution">
    <text evidence="7">The sequence shown here is derived from an EMBL/GenBank/DDBJ whole genome shotgun (WGS) entry which is preliminary data.</text>
</comment>
<dbReference type="Proteomes" id="UP001217918">
    <property type="component" value="Unassembled WGS sequence"/>
</dbReference>
<protein>
    <recommendedName>
        <fullName evidence="6">Protein YOP1</fullName>
    </recommendedName>
</protein>
<evidence type="ECO:0000256" key="3">
    <source>
        <dbReference type="ARBA" id="ARBA00022692"/>
    </source>
</evidence>
<reference evidence="7" key="1">
    <citation type="journal article" date="2023" name="Mol. Plant Microbe Interact.">
        <title>Elucidating the Obligate Nature and Biological Capacity of an Invasive Fungal Corn Pathogen.</title>
        <authorList>
            <person name="MacCready J.S."/>
            <person name="Roggenkamp E.M."/>
            <person name="Gdanetz K."/>
            <person name="Chilvers M.I."/>
        </authorList>
    </citation>
    <scope>NUCLEOTIDE SEQUENCE</scope>
    <source>
        <strain evidence="7">PM02</strain>
    </source>
</reference>
<evidence type="ECO:0000313" key="8">
    <source>
        <dbReference type="Proteomes" id="UP001217918"/>
    </source>
</evidence>
<proteinExistence type="inferred from homology"/>
<dbReference type="GO" id="GO:0016020">
    <property type="term" value="C:membrane"/>
    <property type="evidence" value="ECO:0007669"/>
    <property type="project" value="UniProtKB-SubCell"/>
</dbReference>
<dbReference type="AlphaFoldDB" id="A0AAD9MDA3"/>
<gene>
    <name evidence="7" type="ORF">P8C59_005239</name>
</gene>
<accession>A0AAD9MDA3</accession>
<dbReference type="EMBL" id="JAQQPM010000004">
    <property type="protein sequence ID" value="KAK2070770.1"/>
    <property type="molecule type" value="Genomic_DNA"/>
</dbReference>
<comment type="similarity">
    <text evidence="2 6">Belongs to the DP1 family.</text>
</comment>
<keyword evidence="5 6" id="KW-0472">Membrane</keyword>
<evidence type="ECO:0000256" key="6">
    <source>
        <dbReference type="RuleBase" id="RU362006"/>
    </source>
</evidence>